<dbReference type="EMBL" id="MQUA01000004">
    <property type="protein sequence ID" value="PQB08966.1"/>
    <property type="molecule type" value="Genomic_DNA"/>
</dbReference>
<dbReference type="RefSeq" id="WP_104808184.1">
    <property type="nucleotide sequence ID" value="NZ_MQUA01000004.1"/>
</dbReference>
<sequence length="79" mass="8909">MNNNKNLFDSLIGVFGVIALFAIIYNTIKTIANKTETNVISEKALKAIQNPDEAIRLRKAIDEYHETGDWSKTEINTIL</sequence>
<dbReference type="Proteomes" id="UP000239522">
    <property type="component" value="Unassembled WGS sequence"/>
</dbReference>
<evidence type="ECO:0000256" key="1">
    <source>
        <dbReference type="SAM" id="Phobius"/>
    </source>
</evidence>
<accession>A0A2S7L2A2</accession>
<keyword evidence="1" id="KW-0812">Transmembrane</keyword>
<organism evidence="2 3">
    <name type="scientific">Polaribacter filamentus</name>
    <dbReference type="NCBI Taxonomy" id="53483"/>
    <lineage>
        <taxon>Bacteria</taxon>
        <taxon>Pseudomonadati</taxon>
        <taxon>Bacteroidota</taxon>
        <taxon>Flavobacteriia</taxon>
        <taxon>Flavobacteriales</taxon>
        <taxon>Flavobacteriaceae</taxon>
    </lineage>
</organism>
<keyword evidence="3" id="KW-1185">Reference proteome</keyword>
<evidence type="ECO:0000313" key="3">
    <source>
        <dbReference type="Proteomes" id="UP000239522"/>
    </source>
</evidence>
<reference evidence="2 3" key="1">
    <citation type="submission" date="2016-11" db="EMBL/GenBank/DDBJ databases">
        <title>Trade-off between light-utilization and light-protection in marine flavobacteria.</title>
        <authorList>
            <person name="Kumagai Y."/>
        </authorList>
    </citation>
    <scope>NUCLEOTIDE SEQUENCE [LARGE SCALE GENOMIC DNA]</scope>
    <source>
        <strain evidence="2 3">ATCC 700397</strain>
    </source>
</reference>
<dbReference type="AlphaFoldDB" id="A0A2S7L2A2"/>
<name>A0A2S7L2A2_9FLAO</name>
<evidence type="ECO:0000313" key="2">
    <source>
        <dbReference type="EMBL" id="PQB08966.1"/>
    </source>
</evidence>
<protein>
    <submittedName>
        <fullName evidence="2">Uncharacterized protein</fullName>
    </submittedName>
</protein>
<gene>
    <name evidence="2" type="ORF">BST83_01030</name>
</gene>
<dbReference type="OrthoDB" id="1370463at2"/>
<feature type="transmembrane region" description="Helical" evidence="1">
    <location>
        <begin position="6"/>
        <end position="25"/>
    </location>
</feature>
<keyword evidence="1" id="KW-0472">Membrane</keyword>
<proteinExistence type="predicted"/>
<keyword evidence="1" id="KW-1133">Transmembrane helix</keyword>
<comment type="caution">
    <text evidence="2">The sequence shown here is derived from an EMBL/GenBank/DDBJ whole genome shotgun (WGS) entry which is preliminary data.</text>
</comment>